<evidence type="ECO:0000313" key="2">
    <source>
        <dbReference type="Proteomes" id="UP001187192"/>
    </source>
</evidence>
<dbReference type="Proteomes" id="UP001187192">
    <property type="component" value="Unassembled WGS sequence"/>
</dbReference>
<evidence type="ECO:0000313" key="1">
    <source>
        <dbReference type="EMBL" id="GMN64659.1"/>
    </source>
</evidence>
<comment type="caution">
    <text evidence="1">The sequence shown here is derived from an EMBL/GenBank/DDBJ whole genome shotgun (WGS) entry which is preliminary data.</text>
</comment>
<name>A0AA88DZ71_FICCA</name>
<accession>A0AA88DZ71</accession>
<reference evidence="1" key="1">
    <citation type="submission" date="2023-07" db="EMBL/GenBank/DDBJ databases">
        <title>draft genome sequence of fig (Ficus carica).</title>
        <authorList>
            <person name="Takahashi T."/>
            <person name="Nishimura K."/>
        </authorList>
    </citation>
    <scope>NUCLEOTIDE SEQUENCE</scope>
</reference>
<dbReference type="AlphaFoldDB" id="A0AA88DZ71"/>
<protein>
    <submittedName>
        <fullName evidence="1">Uncharacterized protein</fullName>
    </submittedName>
</protein>
<organism evidence="1 2">
    <name type="scientific">Ficus carica</name>
    <name type="common">Common fig</name>
    <dbReference type="NCBI Taxonomy" id="3494"/>
    <lineage>
        <taxon>Eukaryota</taxon>
        <taxon>Viridiplantae</taxon>
        <taxon>Streptophyta</taxon>
        <taxon>Embryophyta</taxon>
        <taxon>Tracheophyta</taxon>
        <taxon>Spermatophyta</taxon>
        <taxon>Magnoliopsida</taxon>
        <taxon>eudicotyledons</taxon>
        <taxon>Gunneridae</taxon>
        <taxon>Pentapetalae</taxon>
        <taxon>rosids</taxon>
        <taxon>fabids</taxon>
        <taxon>Rosales</taxon>
        <taxon>Moraceae</taxon>
        <taxon>Ficeae</taxon>
        <taxon>Ficus</taxon>
    </lineage>
</organism>
<dbReference type="EMBL" id="BTGU01000190">
    <property type="protein sequence ID" value="GMN64659.1"/>
    <property type="molecule type" value="Genomic_DNA"/>
</dbReference>
<proteinExistence type="predicted"/>
<sequence>MKMRYKDLKGPMKTYFDGASGAYFVNEHQCHMESIRNRNPNMHRYLLQADPKIWSRSYFSGRRYAIMTTNIVESLNSVDQKAKLMPVGFLVEWLKELLQRWFFERCEEVLKLTSKLAPKAEKLLRTQFSSGLTVTMLSGGLNSLPSCYGHLAEGWDVSEEVRSKLSFLSRQSVVLKGQSTITHKSNNKVAEIFDISEHHYVRSLQLKWWAMRTMRRVKGGVGYHYA</sequence>
<gene>
    <name evidence="1" type="ORF">TIFTF001_033749</name>
</gene>
<keyword evidence="2" id="KW-1185">Reference proteome</keyword>